<dbReference type="Proteomes" id="UP000242367">
    <property type="component" value="Unassembled WGS sequence"/>
</dbReference>
<accession>A0A2P4UQY8</accession>
<comment type="caution">
    <text evidence="2">The sequence shown here is derived from an EMBL/GenBank/DDBJ whole genome shotgun (WGS) entry which is preliminary data.</text>
</comment>
<name>A0A2P4UQY8_9ACTN</name>
<evidence type="ECO:0000313" key="2">
    <source>
        <dbReference type="EMBL" id="POM27456.1"/>
    </source>
</evidence>
<keyword evidence="1" id="KW-1133">Transmembrane helix</keyword>
<protein>
    <submittedName>
        <fullName evidence="2">Uncharacterized protein</fullName>
    </submittedName>
</protein>
<keyword evidence="3" id="KW-1185">Reference proteome</keyword>
<evidence type="ECO:0000256" key="1">
    <source>
        <dbReference type="SAM" id="Phobius"/>
    </source>
</evidence>
<dbReference type="EMBL" id="MTBP01000001">
    <property type="protein sequence ID" value="POM27456.1"/>
    <property type="molecule type" value="Genomic_DNA"/>
</dbReference>
<reference evidence="2 3" key="1">
    <citation type="journal article" date="2017" name="Chemistry">
        <title>Isolation, Biosynthesis and Chemical Modifications of Rubterolones A-F: Rare Tropolone Alkaloids from Actinomadura sp. 5-2.</title>
        <authorList>
            <person name="Guo H."/>
            <person name="Benndorf R."/>
            <person name="Leichnitz D."/>
            <person name="Klassen J.L."/>
            <person name="Vollmers J."/>
            <person name="Gorls H."/>
            <person name="Steinacker M."/>
            <person name="Weigel C."/>
            <person name="Dahse H.M."/>
            <person name="Kaster A.K."/>
            <person name="de Beer Z.W."/>
            <person name="Poulsen M."/>
            <person name="Beemelmanns C."/>
        </authorList>
    </citation>
    <scope>NUCLEOTIDE SEQUENCE [LARGE SCALE GENOMIC DNA]</scope>
    <source>
        <strain evidence="2 3">5-2</strain>
    </source>
</reference>
<keyword evidence="1" id="KW-0472">Membrane</keyword>
<gene>
    <name evidence="2" type="ORF">BTM25_18710</name>
</gene>
<proteinExistence type="predicted"/>
<evidence type="ECO:0000313" key="3">
    <source>
        <dbReference type="Proteomes" id="UP000242367"/>
    </source>
</evidence>
<dbReference type="AlphaFoldDB" id="A0A2P4UQY8"/>
<keyword evidence="1" id="KW-0812">Transmembrane</keyword>
<organism evidence="2 3">
    <name type="scientific">Actinomadura rubteroloni</name>
    <dbReference type="NCBI Taxonomy" id="1926885"/>
    <lineage>
        <taxon>Bacteria</taxon>
        <taxon>Bacillati</taxon>
        <taxon>Actinomycetota</taxon>
        <taxon>Actinomycetes</taxon>
        <taxon>Streptosporangiales</taxon>
        <taxon>Thermomonosporaceae</taxon>
        <taxon>Actinomadura</taxon>
    </lineage>
</organism>
<dbReference type="RefSeq" id="WP_268877649.1">
    <property type="nucleotide sequence ID" value="NZ_MTBP01000001.1"/>
</dbReference>
<sequence>MTSDDRARPRRLGCAVVAAFCALTLLALAVAVLLVVLAAR</sequence>
<feature type="transmembrane region" description="Helical" evidence="1">
    <location>
        <begin position="12"/>
        <end position="39"/>
    </location>
</feature>